<dbReference type="EMBL" id="VIAR01000009">
    <property type="protein sequence ID" value="TQD37716.1"/>
    <property type="molecule type" value="Genomic_DNA"/>
</dbReference>
<sequence length="103" mass="12316">MKKIILFSFLLLTLIFIACKTDTNSSTAETEEGISKEWPYFAQEDKIRNYLTVDEIPEDFPKHYENENYEEYFTRCAEWAKNNLEKIKPEFKDKVTNYQGNKK</sequence>
<evidence type="ECO:0000313" key="2">
    <source>
        <dbReference type="EMBL" id="TQD37716.1"/>
    </source>
</evidence>
<comment type="caution">
    <text evidence="2">The sequence shown here is derived from an EMBL/GenBank/DDBJ whole genome shotgun (WGS) entry which is preliminary data.</text>
</comment>
<dbReference type="AlphaFoldDB" id="A0A507ZJ30"/>
<keyword evidence="3" id="KW-1185">Reference proteome</keyword>
<protein>
    <recommendedName>
        <fullName evidence="4">Lipoprotein</fullName>
    </recommendedName>
</protein>
<organism evidence="2 3">
    <name type="scientific">Haloflavibacter putidus</name>
    <dbReference type="NCBI Taxonomy" id="2576776"/>
    <lineage>
        <taxon>Bacteria</taxon>
        <taxon>Pseudomonadati</taxon>
        <taxon>Bacteroidota</taxon>
        <taxon>Flavobacteriia</taxon>
        <taxon>Flavobacteriales</taxon>
        <taxon>Flavobacteriaceae</taxon>
        <taxon>Haloflavibacter</taxon>
    </lineage>
</organism>
<dbReference type="RefSeq" id="WP_141422091.1">
    <property type="nucleotide sequence ID" value="NZ_VIAR01000009.1"/>
</dbReference>
<gene>
    <name evidence="2" type="ORF">FKR84_09590</name>
</gene>
<evidence type="ECO:0000256" key="1">
    <source>
        <dbReference type="SAM" id="SignalP"/>
    </source>
</evidence>
<dbReference type="OrthoDB" id="9932045at2"/>
<evidence type="ECO:0008006" key="4">
    <source>
        <dbReference type="Google" id="ProtNLM"/>
    </source>
</evidence>
<dbReference type="Proteomes" id="UP000317169">
    <property type="component" value="Unassembled WGS sequence"/>
</dbReference>
<name>A0A507ZJ30_9FLAO</name>
<feature type="chain" id="PRO_5021386821" description="Lipoprotein" evidence="1">
    <location>
        <begin position="21"/>
        <end position="103"/>
    </location>
</feature>
<keyword evidence="1" id="KW-0732">Signal</keyword>
<proteinExistence type="predicted"/>
<feature type="signal peptide" evidence="1">
    <location>
        <begin position="1"/>
        <end position="20"/>
    </location>
</feature>
<evidence type="ECO:0000313" key="3">
    <source>
        <dbReference type="Proteomes" id="UP000317169"/>
    </source>
</evidence>
<accession>A0A507ZJ30</accession>
<dbReference type="PROSITE" id="PS51257">
    <property type="entry name" value="PROKAR_LIPOPROTEIN"/>
    <property type="match status" value="1"/>
</dbReference>
<reference evidence="2 3" key="1">
    <citation type="submission" date="2019-06" db="EMBL/GenBank/DDBJ databases">
        <title>Flavibacter putida gen. nov., sp. nov., a novel marine bacterium of the family Flavobacteriaceae isolated from coastal seawater.</title>
        <authorList>
            <person name="Feng X."/>
        </authorList>
    </citation>
    <scope>NUCLEOTIDE SEQUENCE [LARGE SCALE GENOMIC DNA]</scope>
    <source>
        <strain evidence="2 3">PLHSN227</strain>
    </source>
</reference>